<dbReference type="InterPro" id="IPR000192">
    <property type="entry name" value="Aminotrans_V_dom"/>
</dbReference>
<evidence type="ECO:0000259" key="1">
    <source>
        <dbReference type="Pfam" id="PF00266"/>
    </source>
</evidence>
<evidence type="ECO:0000313" key="2">
    <source>
        <dbReference type="Ensembl" id="ENSPMGP00000026753.1"/>
    </source>
</evidence>
<dbReference type="Ensembl" id="ENSPMGT00000028493.1">
    <property type="protein sequence ID" value="ENSPMGP00000026753.1"/>
    <property type="gene ID" value="ENSPMGG00000021586.1"/>
</dbReference>
<reference evidence="2" key="2">
    <citation type="submission" date="2025-09" db="UniProtKB">
        <authorList>
            <consortium name="Ensembl"/>
        </authorList>
    </citation>
    <scope>IDENTIFICATION</scope>
</reference>
<organism evidence="2 3">
    <name type="scientific">Periophthalmus magnuspinnatus</name>
    <dbReference type="NCBI Taxonomy" id="409849"/>
    <lineage>
        <taxon>Eukaryota</taxon>
        <taxon>Metazoa</taxon>
        <taxon>Chordata</taxon>
        <taxon>Craniata</taxon>
        <taxon>Vertebrata</taxon>
        <taxon>Euteleostomi</taxon>
        <taxon>Actinopterygii</taxon>
        <taxon>Neopterygii</taxon>
        <taxon>Teleostei</taxon>
        <taxon>Neoteleostei</taxon>
        <taxon>Acanthomorphata</taxon>
        <taxon>Gobiaria</taxon>
        <taxon>Gobiiformes</taxon>
        <taxon>Gobioidei</taxon>
        <taxon>Gobiidae</taxon>
        <taxon>Oxudercinae</taxon>
        <taxon>Periophthalmus</taxon>
    </lineage>
</organism>
<dbReference type="PANTHER" id="PTHR14237:SF80">
    <property type="entry name" value="MOLYBDENUM COFACTOR SULFURASE"/>
    <property type="match status" value="1"/>
</dbReference>
<proteinExistence type="predicted"/>
<dbReference type="GO" id="GO:0008265">
    <property type="term" value="F:molybdenum cofactor sulfurtransferase activity"/>
    <property type="evidence" value="ECO:0007669"/>
    <property type="project" value="TreeGrafter"/>
</dbReference>
<dbReference type="Proteomes" id="UP000261520">
    <property type="component" value="Unplaced"/>
</dbReference>
<dbReference type="Gene3D" id="3.40.640.10">
    <property type="entry name" value="Type I PLP-dependent aspartate aminotransferase-like (Major domain)"/>
    <property type="match status" value="1"/>
</dbReference>
<reference evidence="2" key="1">
    <citation type="submission" date="2025-08" db="UniProtKB">
        <authorList>
            <consortium name="Ensembl"/>
        </authorList>
    </citation>
    <scope>IDENTIFICATION</scope>
</reference>
<name>A0A3B4BB50_9GOBI</name>
<dbReference type="InterPro" id="IPR015424">
    <property type="entry name" value="PyrdxlP-dep_Trfase"/>
</dbReference>
<dbReference type="SUPFAM" id="SSF53383">
    <property type="entry name" value="PLP-dependent transferases"/>
    <property type="match status" value="1"/>
</dbReference>
<sequence>MDFHQLCTLDFFAQVSDHYGYGGDFEEVVKREFRRSKGVTYLDHAATTLYPESAVQNYCQDISTNLYGNPHSHSLSSKLTHDTMERVRYRILQHFNTDPEEYSVIFTSGSTAALKLVAESFPWSPGSVFSYLTDNHTSVVGIRGLTSGLGVTTLPIAPEDIENTFENTTGKGDSSCQTSHLFCYPAQSNFSGKKYALSYVRGIQARSLYPASGYNGKWFVLLDAASYVSSSPLNLKQYKADFIPISFYKLFGFPTGLGALLVHRDVAAMLKKRYFGGGTANAYLSGEDYYVPVKSTSDR</sequence>
<dbReference type="PANTHER" id="PTHR14237">
    <property type="entry name" value="MOLYBDOPTERIN COFACTOR SULFURASE MOSC"/>
    <property type="match status" value="1"/>
</dbReference>
<dbReference type="GO" id="GO:0043545">
    <property type="term" value="P:molybdopterin cofactor metabolic process"/>
    <property type="evidence" value="ECO:0007669"/>
    <property type="project" value="TreeGrafter"/>
</dbReference>
<dbReference type="AlphaFoldDB" id="A0A3B4BB50"/>
<protein>
    <recommendedName>
        <fullName evidence="1">Aminotransferase class V domain-containing protein</fullName>
    </recommendedName>
</protein>
<feature type="domain" description="Aminotransferase class V" evidence="1">
    <location>
        <begin position="40"/>
        <end position="281"/>
    </location>
</feature>
<dbReference type="STRING" id="409849.ENSPMGP00000026753"/>
<accession>A0A3B4BB50</accession>
<keyword evidence="3" id="KW-1185">Reference proteome</keyword>
<dbReference type="Pfam" id="PF00266">
    <property type="entry name" value="Aminotran_5"/>
    <property type="match status" value="1"/>
</dbReference>
<evidence type="ECO:0000313" key="3">
    <source>
        <dbReference type="Proteomes" id="UP000261520"/>
    </source>
</evidence>
<dbReference type="InterPro" id="IPR015421">
    <property type="entry name" value="PyrdxlP-dep_Trfase_major"/>
</dbReference>